<dbReference type="SMART" id="SM00318">
    <property type="entry name" value="SNc"/>
    <property type="match status" value="1"/>
</dbReference>
<dbReference type="InterPro" id="IPR016071">
    <property type="entry name" value="Staphylococal_nuclease_OB-fold"/>
</dbReference>
<accession>A0A0H4VJG2</accession>
<evidence type="ECO:0000259" key="1">
    <source>
        <dbReference type="PROSITE" id="PS50830"/>
    </source>
</evidence>
<sequence>MSNILKFRRDPKWMRELKRKARAPKPPPRGGGTFWKRALRAIGRWRLAILIAIMLIVGADSYRGGAAAHWNILPWTPEPTATDAEAAWFQICKGAIRYTCVIDGDTIWYRGEKIRVLGIDAPEVSSPGCPREEELGERATYALRDILNEGPFTLSRDGFEPNRDIYDRLLRRVTREGEPIAERLIWQGLAVRYRAAGPGWCD</sequence>
<feature type="domain" description="TNase-like" evidence="1">
    <location>
        <begin position="101"/>
        <end position="190"/>
    </location>
</feature>
<dbReference type="SUPFAM" id="SSF50199">
    <property type="entry name" value="Staphylococcal nuclease"/>
    <property type="match status" value="1"/>
</dbReference>
<dbReference type="OrthoDB" id="7469880at2"/>
<proteinExistence type="predicted"/>
<dbReference type="InterPro" id="IPR035437">
    <property type="entry name" value="SNase_OB-fold_sf"/>
</dbReference>
<dbReference type="Proteomes" id="UP000059113">
    <property type="component" value="Chromosome"/>
</dbReference>
<dbReference type="STRING" id="1648404.CP97_00905"/>
<organism evidence="2 3">
    <name type="scientific">Aurantiacibacter atlanticus</name>
    <dbReference type="NCBI Taxonomy" id="1648404"/>
    <lineage>
        <taxon>Bacteria</taxon>
        <taxon>Pseudomonadati</taxon>
        <taxon>Pseudomonadota</taxon>
        <taxon>Alphaproteobacteria</taxon>
        <taxon>Sphingomonadales</taxon>
        <taxon>Erythrobacteraceae</taxon>
        <taxon>Aurantiacibacter</taxon>
    </lineage>
</organism>
<dbReference type="EMBL" id="CP011310">
    <property type="protein sequence ID" value="AKQ43026.2"/>
    <property type="molecule type" value="Genomic_DNA"/>
</dbReference>
<dbReference type="Gene3D" id="2.40.50.90">
    <property type="match status" value="1"/>
</dbReference>
<protein>
    <recommendedName>
        <fullName evidence="1">TNase-like domain-containing protein</fullName>
    </recommendedName>
</protein>
<dbReference type="Pfam" id="PF00565">
    <property type="entry name" value="SNase"/>
    <property type="match status" value="1"/>
</dbReference>
<gene>
    <name evidence="2" type="ORF">CP97_00905</name>
</gene>
<evidence type="ECO:0000313" key="3">
    <source>
        <dbReference type="Proteomes" id="UP000059113"/>
    </source>
</evidence>
<reference evidence="2 3" key="1">
    <citation type="journal article" date="2015" name="Int. J. Syst. Evol. Microbiol.">
        <title>Erythrobacter atlanticus sp. nov., a bacterium from ocean sediment able to degrade polycyclic aromatic hydrocarbons.</title>
        <authorList>
            <person name="Zhuang L."/>
            <person name="Liu Y."/>
            <person name="Wang L."/>
            <person name="Wang W."/>
            <person name="Shao Z."/>
        </authorList>
    </citation>
    <scope>NUCLEOTIDE SEQUENCE [LARGE SCALE GENOMIC DNA]</scope>
    <source>
        <strain evidence="3">s21-N3</strain>
    </source>
</reference>
<name>A0A0H4VJG2_9SPHN</name>
<dbReference type="AlphaFoldDB" id="A0A0H4VJG2"/>
<dbReference type="PROSITE" id="PS50830">
    <property type="entry name" value="TNASE_3"/>
    <property type="match status" value="1"/>
</dbReference>
<keyword evidence="3" id="KW-1185">Reference proteome</keyword>
<dbReference type="KEGG" id="ery:CP97_00905"/>
<evidence type="ECO:0000313" key="2">
    <source>
        <dbReference type="EMBL" id="AKQ43026.2"/>
    </source>
</evidence>
<reference evidence="3" key="2">
    <citation type="submission" date="2015-04" db="EMBL/GenBank/DDBJ databases">
        <title>The complete genome sequence of Erythrobacter sp. s21-N3.</title>
        <authorList>
            <person name="Zhuang L."/>
            <person name="Liu Y."/>
            <person name="Shao Z."/>
        </authorList>
    </citation>
    <scope>NUCLEOTIDE SEQUENCE [LARGE SCALE GENOMIC DNA]</scope>
    <source>
        <strain evidence="3">s21-N3</strain>
    </source>
</reference>